<keyword evidence="10 18" id="KW-0001">2Fe-2S</keyword>
<dbReference type="GO" id="GO:0006099">
    <property type="term" value="P:tricarboxylic acid cycle"/>
    <property type="evidence" value="ECO:0007669"/>
    <property type="project" value="UniProtKB-UniPathway"/>
</dbReference>
<comment type="subunit">
    <text evidence="4">Component of complex II composed of four subunits: a flavoprotein (FP), an iron-sulfur protein (IP), and a cytochrome b composed of a large and a small subunit.</text>
</comment>
<evidence type="ECO:0000256" key="10">
    <source>
        <dbReference type="ARBA" id="ARBA00022714"/>
    </source>
</evidence>
<dbReference type="GO" id="GO:0046872">
    <property type="term" value="F:metal ion binding"/>
    <property type="evidence" value="ECO:0007669"/>
    <property type="project" value="UniProtKB-KW"/>
</dbReference>
<dbReference type="PANTHER" id="PTHR11921">
    <property type="entry name" value="SUCCINATE DEHYDROGENASE IRON-SULFUR PROTEIN"/>
    <property type="match status" value="1"/>
</dbReference>
<dbReference type="Proteomes" id="UP000189580">
    <property type="component" value="Chromosome b"/>
</dbReference>
<evidence type="ECO:0000313" key="21">
    <source>
        <dbReference type="EMBL" id="ANB14856.1"/>
    </source>
</evidence>
<dbReference type="PROSITE" id="PS00197">
    <property type="entry name" value="2FE2S_FER_1"/>
    <property type="match status" value="1"/>
</dbReference>
<comment type="cofactor">
    <cofactor evidence="18">
        <name>[4Fe-4S] cluster</name>
        <dbReference type="ChEBI" id="CHEBI:49883"/>
    </cofactor>
    <text evidence="18">Binds 1 [4Fe-4S] cluster.</text>
</comment>
<evidence type="ECO:0000256" key="2">
    <source>
        <dbReference type="ARBA" id="ARBA00004788"/>
    </source>
</evidence>
<dbReference type="GO" id="GO:0005743">
    <property type="term" value="C:mitochondrial inner membrane"/>
    <property type="evidence" value="ECO:0007669"/>
    <property type="project" value="UniProtKB-SubCell"/>
</dbReference>
<dbReference type="GO" id="GO:0051539">
    <property type="term" value="F:4 iron, 4 sulfur cluster binding"/>
    <property type="evidence" value="ECO:0007669"/>
    <property type="project" value="UniProtKB-KW"/>
</dbReference>
<evidence type="ECO:0000256" key="15">
    <source>
        <dbReference type="ARBA" id="ARBA00023014"/>
    </source>
</evidence>
<dbReference type="GO" id="GO:0051538">
    <property type="term" value="F:3 iron, 4 sulfur cluster binding"/>
    <property type="evidence" value="ECO:0007669"/>
    <property type="project" value="UniProtKB-KW"/>
</dbReference>
<dbReference type="InterPro" id="IPR012675">
    <property type="entry name" value="Beta-grasp_dom_sf"/>
</dbReference>
<feature type="domain" description="2Fe-2S ferredoxin-type" evidence="19">
    <location>
        <begin position="43"/>
        <end position="134"/>
    </location>
</feature>
<dbReference type="EMBL" id="CP014503">
    <property type="protein sequence ID" value="ANB14856.1"/>
    <property type="molecule type" value="Genomic_DNA"/>
</dbReference>
<keyword evidence="18" id="KW-0496">Mitochondrion</keyword>
<dbReference type="InterPro" id="IPR017900">
    <property type="entry name" value="4Fe4S_Fe_S_CS"/>
</dbReference>
<dbReference type="InterPro" id="IPR006058">
    <property type="entry name" value="2Fe2S_fd_BS"/>
</dbReference>
<dbReference type="PANTHER" id="PTHR11921:SF29">
    <property type="entry name" value="SUCCINATE DEHYDROGENASE [UBIQUINONE] IRON-SULFUR SUBUNIT, MITOCHONDRIAL"/>
    <property type="match status" value="1"/>
</dbReference>
<evidence type="ECO:0000256" key="11">
    <source>
        <dbReference type="ARBA" id="ARBA00022723"/>
    </source>
</evidence>
<dbReference type="KEGG" id="slb:AWJ20_2469"/>
<dbReference type="GO" id="GO:0051537">
    <property type="term" value="F:2 iron, 2 sulfur cluster binding"/>
    <property type="evidence" value="ECO:0007669"/>
    <property type="project" value="UniProtKB-KW"/>
</dbReference>
<dbReference type="PROSITE" id="PS00198">
    <property type="entry name" value="4FE4S_FER_1"/>
    <property type="match status" value="1"/>
</dbReference>
<evidence type="ECO:0000256" key="7">
    <source>
        <dbReference type="ARBA" id="ARBA00022448"/>
    </source>
</evidence>
<dbReference type="NCBIfam" id="TIGR00384">
    <property type="entry name" value="dhsB"/>
    <property type="match status" value="1"/>
</dbReference>
<dbReference type="FunFam" id="1.10.1060.10:FF:000001">
    <property type="entry name" value="Succinate dehydrogenase iron-sulfur subunit SdhB"/>
    <property type="match status" value="1"/>
</dbReference>
<sequence length="272" mass="31137">MFKSQIAVRGASSMISRRMLSSSRVVSNAAAAAAAPVERLKTFKIYRWNPDTPEEKPYLKEYKVDLSKTGPMVLDALLKIKNEQDATLTFRRSCREGICGSCAMNIDGRNTLACLCRIEQDESKDSKIYPLPHMFVVRDLVPDLTLFYKQYKAIEPYLQRDSVPEDGKENLQTIEDRKKLDGMYECILCACCSTSCPSYWWNQQEYLGPAVLMQAYRWMADSRDLATDKRREMLQNSMSLYRCHTIMNCARTCPKGLNPGLAIARIKKEMSF</sequence>
<feature type="domain" description="4Fe-4S ferredoxin-type" evidence="20">
    <location>
        <begin position="176"/>
        <end position="206"/>
    </location>
</feature>
<keyword evidence="14 18" id="KW-0408">Iron</keyword>
<comment type="subcellular location">
    <subcellularLocation>
        <location evidence="1 18">Mitochondrion inner membrane</location>
        <topology evidence="1 18">Peripheral membrane protein</topology>
        <orientation evidence="1 18">Matrix side</orientation>
    </subcellularLocation>
</comment>
<proteinExistence type="inferred from homology"/>
<dbReference type="InterPro" id="IPR001041">
    <property type="entry name" value="2Fe-2S_ferredoxin-type"/>
</dbReference>
<evidence type="ECO:0000256" key="8">
    <source>
        <dbReference type="ARBA" id="ARBA00022485"/>
    </source>
</evidence>
<keyword evidence="15 18" id="KW-0411">Iron-sulfur</keyword>
<comment type="cofactor">
    <cofactor evidence="18">
        <name>[2Fe-2S] cluster</name>
        <dbReference type="ChEBI" id="CHEBI:190135"/>
    </cofactor>
    <text evidence="18">Binds 1 [2Fe-2S] cluster.</text>
</comment>
<evidence type="ECO:0000259" key="20">
    <source>
        <dbReference type="PROSITE" id="PS51379"/>
    </source>
</evidence>
<comment type="similarity">
    <text evidence="3 18">Belongs to the succinate dehydrogenase/fumarate reductase iron-sulfur protein family.</text>
</comment>
<dbReference type="InterPro" id="IPR036010">
    <property type="entry name" value="2Fe-2S_ferredoxin-like_sf"/>
</dbReference>
<evidence type="ECO:0000256" key="12">
    <source>
        <dbReference type="ARBA" id="ARBA00022982"/>
    </source>
</evidence>
<dbReference type="SUPFAM" id="SSF46548">
    <property type="entry name" value="alpha-helical ferredoxin"/>
    <property type="match status" value="1"/>
</dbReference>
<evidence type="ECO:0000256" key="16">
    <source>
        <dbReference type="ARBA" id="ARBA00023291"/>
    </source>
</evidence>
<dbReference type="InterPro" id="IPR017896">
    <property type="entry name" value="4Fe4S_Fe-S-bd"/>
</dbReference>
<keyword evidence="7" id="KW-0813">Transport</keyword>
<dbReference type="GeneID" id="30034383"/>
<dbReference type="InterPro" id="IPR050573">
    <property type="entry name" value="SDH/FRD_Iron-Sulfur"/>
</dbReference>
<comment type="function">
    <text evidence="18">Iron-sulfur protein (IP) subunit of succinate dehydrogenase (SDH) that is involved in complex II of the mitochondrial electron transport chain and is responsible for transferring electrons from succinate to ubiquinone (coenzyme Q).</text>
</comment>
<keyword evidence="16 18" id="KW-0003">3Fe-4S</keyword>
<comment type="cofactor">
    <cofactor evidence="18">
        <name>[3Fe-4S] cluster</name>
        <dbReference type="ChEBI" id="CHEBI:21137"/>
    </cofactor>
    <text evidence="18">Binds 1 [3Fe-4S] cluster.</text>
</comment>
<dbReference type="Gene3D" id="3.10.20.30">
    <property type="match status" value="1"/>
</dbReference>
<evidence type="ECO:0000259" key="19">
    <source>
        <dbReference type="PROSITE" id="PS51085"/>
    </source>
</evidence>
<keyword evidence="8 18" id="KW-0004">4Fe-4S</keyword>
<keyword evidence="18" id="KW-0472">Membrane</keyword>
<evidence type="ECO:0000256" key="6">
    <source>
        <dbReference type="ARBA" id="ARBA00016766"/>
    </source>
</evidence>
<dbReference type="RefSeq" id="XP_018737333.1">
    <property type="nucleotide sequence ID" value="XM_018879414.1"/>
</dbReference>
<dbReference type="FunFam" id="3.10.20.30:FF:000007">
    <property type="entry name" value="Succinate dehydrogenase [ubiquinone] iron-sulfur subunit, mitochondrial"/>
    <property type="match status" value="1"/>
</dbReference>
<reference evidence="21 22" key="1">
    <citation type="submission" date="2016-02" db="EMBL/GenBank/DDBJ databases">
        <title>Complete genome sequence and transcriptome regulation of the pentose utilising yeast Sugiyamaella lignohabitans.</title>
        <authorList>
            <person name="Bellasio M."/>
            <person name="Peymann A."/>
            <person name="Valli M."/>
            <person name="Sipitzky M."/>
            <person name="Graf A."/>
            <person name="Sauer M."/>
            <person name="Marx H."/>
            <person name="Mattanovich D."/>
        </authorList>
    </citation>
    <scope>NUCLEOTIDE SEQUENCE [LARGE SCALE GENOMIC DNA]</scope>
    <source>
        <strain evidence="21 22">CBS 10342</strain>
    </source>
</reference>
<dbReference type="GO" id="GO:0006121">
    <property type="term" value="P:mitochondrial electron transport, succinate to ubiquinone"/>
    <property type="evidence" value="ECO:0007669"/>
    <property type="project" value="EnsemblFungi"/>
</dbReference>
<dbReference type="InterPro" id="IPR004489">
    <property type="entry name" value="Succ_DH/fum_Rdtase_Fe-S"/>
</dbReference>
<dbReference type="GO" id="GO:0008177">
    <property type="term" value="F:succinate dehydrogenase (quinone) activity"/>
    <property type="evidence" value="ECO:0007669"/>
    <property type="project" value="UniProtKB-EC"/>
</dbReference>
<evidence type="ECO:0000256" key="17">
    <source>
        <dbReference type="ARBA" id="ARBA00049220"/>
    </source>
</evidence>
<protein>
    <recommendedName>
        <fullName evidence="6 18">Succinate dehydrogenase [ubiquinone] iron-sulfur subunit, mitochondrial</fullName>
        <ecNumber evidence="5 18">1.3.5.1</ecNumber>
    </recommendedName>
</protein>
<evidence type="ECO:0000256" key="13">
    <source>
        <dbReference type="ARBA" id="ARBA00023002"/>
    </source>
</evidence>
<evidence type="ECO:0000256" key="9">
    <source>
        <dbReference type="ARBA" id="ARBA00022532"/>
    </source>
</evidence>
<keyword evidence="12" id="KW-0249">Electron transport</keyword>
<dbReference type="CDD" id="cd00207">
    <property type="entry name" value="fer2"/>
    <property type="match status" value="1"/>
</dbReference>
<keyword evidence="13" id="KW-0560">Oxidoreductase</keyword>
<dbReference type="InterPro" id="IPR025192">
    <property type="entry name" value="Succ_DH/fum_Rdtase_N"/>
</dbReference>
<dbReference type="GO" id="GO:0045273">
    <property type="term" value="C:respiratory chain complex II (succinate dehydrogenase)"/>
    <property type="evidence" value="ECO:0007669"/>
    <property type="project" value="EnsemblFungi"/>
</dbReference>
<dbReference type="PROSITE" id="PS51085">
    <property type="entry name" value="2FE2S_FER_2"/>
    <property type="match status" value="1"/>
</dbReference>
<dbReference type="InterPro" id="IPR009051">
    <property type="entry name" value="Helical_ferredxn"/>
</dbReference>
<comment type="catalytic activity">
    <reaction evidence="17">
        <text>a quinone + succinate = fumarate + a quinol</text>
        <dbReference type="Rhea" id="RHEA:40523"/>
        <dbReference type="ChEBI" id="CHEBI:24646"/>
        <dbReference type="ChEBI" id="CHEBI:29806"/>
        <dbReference type="ChEBI" id="CHEBI:30031"/>
        <dbReference type="ChEBI" id="CHEBI:132124"/>
        <dbReference type="EC" id="1.3.5.1"/>
    </reaction>
</comment>
<dbReference type="SUPFAM" id="SSF54292">
    <property type="entry name" value="2Fe-2S ferredoxin-like"/>
    <property type="match status" value="1"/>
</dbReference>
<dbReference type="UniPathway" id="UPA00223">
    <property type="reaction ID" value="UER01006"/>
</dbReference>
<gene>
    <name evidence="21" type="primary">SDH2</name>
    <name evidence="21" type="ORF">AWJ20_2469</name>
</gene>
<accession>A0A167F5K0</accession>
<evidence type="ECO:0000256" key="18">
    <source>
        <dbReference type="RuleBase" id="RU361237"/>
    </source>
</evidence>
<dbReference type="Gene3D" id="1.10.1060.10">
    <property type="entry name" value="Alpha-helical ferredoxin"/>
    <property type="match status" value="1"/>
</dbReference>
<evidence type="ECO:0000256" key="5">
    <source>
        <dbReference type="ARBA" id="ARBA00012792"/>
    </source>
</evidence>
<dbReference type="PROSITE" id="PS51379">
    <property type="entry name" value="4FE4S_FER_2"/>
    <property type="match status" value="1"/>
</dbReference>
<evidence type="ECO:0000256" key="4">
    <source>
        <dbReference type="ARBA" id="ARBA00011421"/>
    </source>
</evidence>
<evidence type="ECO:0000256" key="3">
    <source>
        <dbReference type="ARBA" id="ARBA00009433"/>
    </source>
</evidence>
<evidence type="ECO:0000256" key="1">
    <source>
        <dbReference type="ARBA" id="ARBA00004443"/>
    </source>
</evidence>
<dbReference type="Pfam" id="PF13085">
    <property type="entry name" value="Fer2_3"/>
    <property type="match status" value="1"/>
</dbReference>
<comment type="pathway">
    <text evidence="2 18">Carbohydrate metabolism; tricarboxylic acid cycle; fumarate from succinate (eukaryal route): step 1/1.</text>
</comment>
<dbReference type="EC" id="1.3.5.1" evidence="5 18"/>
<keyword evidence="18" id="KW-0999">Mitochondrion inner membrane</keyword>
<evidence type="ECO:0000313" key="22">
    <source>
        <dbReference type="Proteomes" id="UP000189580"/>
    </source>
</evidence>
<dbReference type="Pfam" id="PF13534">
    <property type="entry name" value="Fer4_17"/>
    <property type="match status" value="1"/>
</dbReference>
<dbReference type="GO" id="GO:0009055">
    <property type="term" value="F:electron transfer activity"/>
    <property type="evidence" value="ECO:0007669"/>
    <property type="project" value="InterPro"/>
</dbReference>
<keyword evidence="9" id="KW-0816">Tricarboxylic acid cycle</keyword>
<evidence type="ECO:0000256" key="14">
    <source>
        <dbReference type="ARBA" id="ARBA00023004"/>
    </source>
</evidence>
<keyword evidence="22" id="KW-1185">Reference proteome</keyword>
<keyword evidence="11 18" id="KW-0479">Metal-binding</keyword>
<organism evidence="21 22">
    <name type="scientific">Sugiyamaella lignohabitans</name>
    <dbReference type="NCBI Taxonomy" id="796027"/>
    <lineage>
        <taxon>Eukaryota</taxon>
        <taxon>Fungi</taxon>
        <taxon>Dikarya</taxon>
        <taxon>Ascomycota</taxon>
        <taxon>Saccharomycotina</taxon>
        <taxon>Dipodascomycetes</taxon>
        <taxon>Dipodascales</taxon>
        <taxon>Trichomonascaceae</taxon>
        <taxon>Sugiyamaella</taxon>
    </lineage>
</organism>
<dbReference type="AlphaFoldDB" id="A0A167F5K0"/>
<dbReference type="NCBIfam" id="NF004616">
    <property type="entry name" value="PRK05950.1"/>
    <property type="match status" value="1"/>
</dbReference>
<name>A0A167F5K0_9ASCO</name>
<dbReference type="OrthoDB" id="1696654at2759"/>